<evidence type="ECO:0000256" key="6">
    <source>
        <dbReference type="SAM" id="MobiDB-lite"/>
    </source>
</evidence>
<dbReference type="Pfam" id="PF00535">
    <property type="entry name" value="Glycos_transf_2"/>
    <property type="match status" value="1"/>
</dbReference>
<evidence type="ECO:0000256" key="4">
    <source>
        <dbReference type="ARBA" id="ARBA00022989"/>
    </source>
</evidence>
<dbReference type="RefSeq" id="WP_225564665.1">
    <property type="nucleotide sequence ID" value="NZ_JAIXCQ010000003.1"/>
</dbReference>
<comment type="similarity">
    <text evidence="2">Belongs to the glycosyltransferase 2 family.</text>
</comment>
<feature type="domain" description="Glycosyltransferase 2-like" evidence="8">
    <location>
        <begin position="4"/>
        <end position="158"/>
    </location>
</feature>
<evidence type="ECO:0000259" key="8">
    <source>
        <dbReference type="Pfam" id="PF00535"/>
    </source>
</evidence>
<feature type="region of interest" description="Disordered" evidence="6">
    <location>
        <begin position="362"/>
        <end position="385"/>
    </location>
</feature>
<dbReference type="PANTHER" id="PTHR48090">
    <property type="entry name" value="UNDECAPRENYL-PHOSPHATE 4-DEOXY-4-FORMAMIDO-L-ARABINOSE TRANSFERASE-RELATED"/>
    <property type="match status" value="1"/>
</dbReference>
<dbReference type="InterPro" id="IPR007267">
    <property type="entry name" value="GtrA_DPMS_TM"/>
</dbReference>
<sequence>MDVTVVVPTFNEGPNVAELVRRLGDVLDDDVAPGGGEVLFVDDSTDDTPAVIAAVAAASALPVRLIHRERPDGGLSGAVVEGLRAATGQHVVVMDGDLQHPPEMVPVLLTRAHESGADVVVASRYTGRGDAGGLDGRWRRLVSQVSGLLARSMFPVKLREVSDPMTGFFVVRPTAVDLGSLRPRGFKILLEILARQRLSVVEEPFVFGERFAGRSKATVANGVRYVQQLTLLRFGRLSPFAVIGAAGAVLNLAILAGLQGLGVHYLPAVVVANGLTIVTNFLLQEHYVFPDLRDGVHGFWGRFVRSFAFNGSEAVARTVVLWWIVENALWHPEIVQALLILVAFVVRFVFQAQVVYRPAGDGTGRGSAVGPQSVTDPSRRRGPGA</sequence>
<name>A0ABS7ZCY1_9MICO</name>
<comment type="caution">
    <text evidence="10">The sequence shown here is derived from an EMBL/GenBank/DDBJ whole genome shotgun (WGS) entry which is preliminary data.</text>
</comment>
<keyword evidence="3 7" id="KW-0812">Transmembrane</keyword>
<gene>
    <name evidence="10" type="ORF">LEP48_05990</name>
</gene>
<evidence type="ECO:0000313" key="11">
    <source>
        <dbReference type="Proteomes" id="UP001319870"/>
    </source>
</evidence>
<protein>
    <submittedName>
        <fullName evidence="10">Glycosyltransferase</fullName>
        <ecNumber evidence="10">2.4.-.-</ecNumber>
    </submittedName>
</protein>
<evidence type="ECO:0000256" key="3">
    <source>
        <dbReference type="ARBA" id="ARBA00022692"/>
    </source>
</evidence>
<dbReference type="EC" id="2.4.-.-" evidence="10"/>
<comment type="subcellular location">
    <subcellularLocation>
        <location evidence="1">Membrane</location>
        <topology evidence="1">Multi-pass membrane protein</topology>
    </subcellularLocation>
</comment>
<dbReference type="Pfam" id="PF04138">
    <property type="entry name" value="GtrA_DPMS_TM"/>
    <property type="match status" value="1"/>
</dbReference>
<dbReference type="InterPro" id="IPR001173">
    <property type="entry name" value="Glyco_trans_2-like"/>
</dbReference>
<organism evidence="10 11">
    <name type="scientific">Isoptericola luteus</name>
    <dbReference type="NCBI Taxonomy" id="2879484"/>
    <lineage>
        <taxon>Bacteria</taxon>
        <taxon>Bacillati</taxon>
        <taxon>Actinomycetota</taxon>
        <taxon>Actinomycetes</taxon>
        <taxon>Micrococcales</taxon>
        <taxon>Promicromonosporaceae</taxon>
        <taxon>Isoptericola</taxon>
    </lineage>
</organism>
<accession>A0ABS7ZCY1</accession>
<dbReference type="GO" id="GO:0016757">
    <property type="term" value="F:glycosyltransferase activity"/>
    <property type="evidence" value="ECO:0007669"/>
    <property type="project" value="UniProtKB-KW"/>
</dbReference>
<keyword evidence="4 7" id="KW-1133">Transmembrane helix</keyword>
<reference evidence="10 11" key="1">
    <citation type="submission" date="2021-09" db="EMBL/GenBank/DDBJ databases">
        <title>Isoptericola luteus sp. nov., a novel bacterium isolated from Harbin, the capital city of Heilongjiang province.</title>
        <authorList>
            <person name="Li J."/>
        </authorList>
    </citation>
    <scope>NUCLEOTIDE SEQUENCE [LARGE SCALE GENOMIC DNA]</scope>
    <source>
        <strain evidence="10 11">NEAU-Y5</strain>
    </source>
</reference>
<evidence type="ECO:0000313" key="10">
    <source>
        <dbReference type="EMBL" id="MCA5892906.1"/>
    </source>
</evidence>
<feature type="transmembrane region" description="Helical" evidence="7">
    <location>
        <begin position="237"/>
        <end position="258"/>
    </location>
</feature>
<dbReference type="Proteomes" id="UP001319870">
    <property type="component" value="Unassembled WGS sequence"/>
</dbReference>
<evidence type="ECO:0000259" key="9">
    <source>
        <dbReference type="Pfam" id="PF04138"/>
    </source>
</evidence>
<dbReference type="EMBL" id="JAIXCQ010000003">
    <property type="protein sequence ID" value="MCA5892906.1"/>
    <property type="molecule type" value="Genomic_DNA"/>
</dbReference>
<keyword evidence="11" id="KW-1185">Reference proteome</keyword>
<evidence type="ECO:0000256" key="2">
    <source>
        <dbReference type="ARBA" id="ARBA00006739"/>
    </source>
</evidence>
<feature type="domain" description="GtrA/DPMS transmembrane" evidence="9">
    <location>
        <begin position="240"/>
        <end position="355"/>
    </location>
</feature>
<dbReference type="InterPro" id="IPR050256">
    <property type="entry name" value="Glycosyltransferase_2"/>
</dbReference>
<dbReference type="SUPFAM" id="SSF53448">
    <property type="entry name" value="Nucleotide-diphospho-sugar transferases"/>
    <property type="match status" value="1"/>
</dbReference>
<proteinExistence type="inferred from homology"/>
<evidence type="ECO:0000256" key="1">
    <source>
        <dbReference type="ARBA" id="ARBA00004141"/>
    </source>
</evidence>
<keyword evidence="5 7" id="KW-0472">Membrane</keyword>
<evidence type="ECO:0000256" key="5">
    <source>
        <dbReference type="ARBA" id="ARBA00023136"/>
    </source>
</evidence>
<feature type="transmembrane region" description="Helical" evidence="7">
    <location>
        <begin position="330"/>
        <end position="350"/>
    </location>
</feature>
<feature type="transmembrane region" description="Helical" evidence="7">
    <location>
        <begin position="264"/>
        <end position="283"/>
    </location>
</feature>
<dbReference type="InterPro" id="IPR029044">
    <property type="entry name" value="Nucleotide-diphossugar_trans"/>
</dbReference>
<dbReference type="Gene3D" id="3.90.550.10">
    <property type="entry name" value="Spore Coat Polysaccharide Biosynthesis Protein SpsA, Chain A"/>
    <property type="match status" value="1"/>
</dbReference>
<evidence type="ECO:0000256" key="7">
    <source>
        <dbReference type="SAM" id="Phobius"/>
    </source>
</evidence>
<dbReference type="PANTHER" id="PTHR48090:SF7">
    <property type="entry name" value="RFBJ PROTEIN"/>
    <property type="match status" value="1"/>
</dbReference>
<keyword evidence="10" id="KW-0328">Glycosyltransferase</keyword>
<keyword evidence="10" id="KW-0808">Transferase</keyword>